<dbReference type="EMBL" id="BMAT01012077">
    <property type="protein sequence ID" value="GFR85350.1"/>
    <property type="molecule type" value="Genomic_DNA"/>
</dbReference>
<evidence type="ECO:0000313" key="1">
    <source>
        <dbReference type="EMBL" id="GFR85350.1"/>
    </source>
</evidence>
<proteinExistence type="predicted"/>
<gene>
    <name evidence="1" type="ORF">ElyMa_006026400</name>
</gene>
<comment type="caution">
    <text evidence="1">The sequence shown here is derived from an EMBL/GenBank/DDBJ whole genome shotgun (WGS) entry which is preliminary data.</text>
</comment>
<dbReference type="AlphaFoldDB" id="A0AAV4GJY3"/>
<reference evidence="1 2" key="1">
    <citation type="journal article" date="2021" name="Elife">
        <title>Chloroplast acquisition without the gene transfer in kleptoplastic sea slugs, Plakobranchus ocellatus.</title>
        <authorList>
            <person name="Maeda T."/>
            <person name="Takahashi S."/>
            <person name="Yoshida T."/>
            <person name="Shimamura S."/>
            <person name="Takaki Y."/>
            <person name="Nagai Y."/>
            <person name="Toyoda A."/>
            <person name="Suzuki Y."/>
            <person name="Arimoto A."/>
            <person name="Ishii H."/>
            <person name="Satoh N."/>
            <person name="Nishiyama T."/>
            <person name="Hasebe M."/>
            <person name="Maruyama T."/>
            <person name="Minagawa J."/>
            <person name="Obokata J."/>
            <person name="Shigenobu S."/>
        </authorList>
    </citation>
    <scope>NUCLEOTIDE SEQUENCE [LARGE SCALE GENOMIC DNA]</scope>
</reference>
<dbReference type="Proteomes" id="UP000762676">
    <property type="component" value="Unassembled WGS sequence"/>
</dbReference>
<accession>A0AAV4GJY3</accession>
<organism evidence="1 2">
    <name type="scientific">Elysia marginata</name>
    <dbReference type="NCBI Taxonomy" id="1093978"/>
    <lineage>
        <taxon>Eukaryota</taxon>
        <taxon>Metazoa</taxon>
        <taxon>Spiralia</taxon>
        <taxon>Lophotrochozoa</taxon>
        <taxon>Mollusca</taxon>
        <taxon>Gastropoda</taxon>
        <taxon>Heterobranchia</taxon>
        <taxon>Euthyneura</taxon>
        <taxon>Panpulmonata</taxon>
        <taxon>Sacoglossa</taxon>
        <taxon>Placobranchoidea</taxon>
        <taxon>Plakobranchidae</taxon>
        <taxon>Elysia</taxon>
    </lineage>
</organism>
<protein>
    <submittedName>
        <fullName evidence="1">Uncharacterized protein</fullName>
    </submittedName>
</protein>
<keyword evidence="2" id="KW-1185">Reference proteome</keyword>
<name>A0AAV4GJY3_9GAST</name>
<sequence>MLSFTAVGLKFTLSQSQWDTQRSSSCGVLQCLEDSLIQGDDNPRNTTELILYQVIKDSLIQSDDNPRNATELILCQVIEDSLIQGDETLEIPLN</sequence>
<evidence type="ECO:0000313" key="2">
    <source>
        <dbReference type="Proteomes" id="UP000762676"/>
    </source>
</evidence>